<protein>
    <submittedName>
        <fullName evidence="9">Putative oxidoreductase</fullName>
    </submittedName>
</protein>
<keyword evidence="6 8" id="KW-0472">Membrane</keyword>
<feature type="transmembrane region" description="Helical" evidence="8">
    <location>
        <begin position="112"/>
        <end position="133"/>
    </location>
</feature>
<dbReference type="RefSeq" id="WP_142095979.1">
    <property type="nucleotide sequence ID" value="NZ_VFPH01000001.1"/>
</dbReference>
<feature type="transmembrane region" description="Helical" evidence="8">
    <location>
        <begin position="41"/>
        <end position="63"/>
    </location>
</feature>
<evidence type="ECO:0000256" key="5">
    <source>
        <dbReference type="ARBA" id="ARBA00022989"/>
    </source>
</evidence>
<feature type="transmembrane region" description="Helical" evidence="8">
    <location>
        <begin position="176"/>
        <end position="196"/>
    </location>
</feature>
<evidence type="ECO:0000256" key="2">
    <source>
        <dbReference type="ARBA" id="ARBA00006679"/>
    </source>
</evidence>
<name>A0A543GAL3_9PSEU</name>
<reference evidence="9 10" key="1">
    <citation type="submission" date="2019-06" db="EMBL/GenBank/DDBJ databases">
        <title>Sequencing the genomes of 1000 actinobacteria strains.</title>
        <authorList>
            <person name="Klenk H.-P."/>
        </authorList>
    </citation>
    <scope>NUCLEOTIDE SEQUENCE [LARGE SCALE GENOMIC DNA]</scope>
    <source>
        <strain evidence="9 10">DSM 45511</strain>
    </source>
</reference>
<proteinExistence type="inferred from homology"/>
<keyword evidence="10" id="KW-1185">Reference proteome</keyword>
<dbReference type="Proteomes" id="UP000319818">
    <property type="component" value="Unassembled WGS sequence"/>
</dbReference>
<dbReference type="EMBL" id="VFPH01000001">
    <property type="protein sequence ID" value="TQM43034.1"/>
    <property type="molecule type" value="Genomic_DNA"/>
</dbReference>
<dbReference type="Pfam" id="PF07681">
    <property type="entry name" value="DoxX"/>
    <property type="match status" value="1"/>
</dbReference>
<keyword evidence="5 8" id="KW-1133">Transmembrane helix</keyword>
<evidence type="ECO:0000256" key="8">
    <source>
        <dbReference type="SAM" id="Phobius"/>
    </source>
</evidence>
<dbReference type="InterPro" id="IPR051907">
    <property type="entry name" value="DoxX-like_oxidoreductase"/>
</dbReference>
<dbReference type="PANTHER" id="PTHR33452:SF1">
    <property type="entry name" value="INNER MEMBRANE PROTEIN YPHA-RELATED"/>
    <property type="match status" value="1"/>
</dbReference>
<comment type="subcellular location">
    <subcellularLocation>
        <location evidence="1">Cell membrane</location>
        <topology evidence="1">Multi-pass membrane protein</topology>
    </subcellularLocation>
</comment>
<dbReference type="AlphaFoldDB" id="A0A543GAL3"/>
<evidence type="ECO:0000256" key="1">
    <source>
        <dbReference type="ARBA" id="ARBA00004651"/>
    </source>
</evidence>
<dbReference type="PANTHER" id="PTHR33452">
    <property type="entry name" value="OXIDOREDUCTASE CATD-RELATED"/>
    <property type="match status" value="1"/>
</dbReference>
<gene>
    <name evidence="9" type="ORF">FB388_0373</name>
</gene>
<evidence type="ECO:0000313" key="10">
    <source>
        <dbReference type="Proteomes" id="UP000319818"/>
    </source>
</evidence>
<evidence type="ECO:0000313" key="9">
    <source>
        <dbReference type="EMBL" id="TQM43034.1"/>
    </source>
</evidence>
<organism evidence="9 10">
    <name type="scientific">Pseudonocardia cypriaca</name>
    <dbReference type="NCBI Taxonomy" id="882449"/>
    <lineage>
        <taxon>Bacteria</taxon>
        <taxon>Bacillati</taxon>
        <taxon>Actinomycetota</taxon>
        <taxon>Actinomycetes</taxon>
        <taxon>Pseudonocardiales</taxon>
        <taxon>Pseudonocardiaceae</taxon>
        <taxon>Pseudonocardia</taxon>
    </lineage>
</organism>
<keyword evidence="3" id="KW-1003">Cell membrane</keyword>
<dbReference type="OrthoDB" id="346004at2"/>
<comment type="similarity">
    <text evidence="2">Belongs to the DoxX family.</text>
</comment>
<evidence type="ECO:0000256" key="7">
    <source>
        <dbReference type="SAM" id="MobiDB-lite"/>
    </source>
</evidence>
<comment type="caution">
    <text evidence="9">The sequence shown here is derived from an EMBL/GenBank/DDBJ whole genome shotgun (WGS) entry which is preliminary data.</text>
</comment>
<feature type="region of interest" description="Disordered" evidence="7">
    <location>
        <begin position="1"/>
        <end position="29"/>
    </location>
</feature>
<accession>A0A543GAL3</accession>
<feature type="transmembrane region" description="Helical" evidence="8">
    <location>
        <begin position="145"/>
        <end position="164"/>
    </location>
</feature>
<feature type="transmembrane region" description="Helical" evidence="8">
    <location>
        <begin position="84"/>
        <end position="106"/>
    </location>
</feature>
<dbReference type="GO" id="GO:0005886">
    <property type="term" value="C:plasma membrane"/>
    <property type="evidence" value="ECO:0007669"/>
    <property type="project" value="UniProtKB-SubCell"/>
</dbReference>
<evidence type="ECO:0000256" key="3">
    <source>
        <dbReference type="ARBA" id="ARBA00022475"/>
    </source>
</evidence>
<dbReference type="InterPro" id="IPR032808">
    <property type="entry name" value="DoxX"/>
</dbReference>
<evidence type="ECO:0000256" key="6">
    <source>
        <dbReference type="ARBA" id="ARBA00023136"/>
    </source>
</evidence>
<sequence length="197" mass="19955">MSDQPTSILPGVGGSGSSDSATTRPTRRPLVWNPGTDLGVLLLRFAVGGTFFAHGMQIVSGMWGGPGIDGFAATLQGFGYQQPVVLAWVTGITAVAGGALVVLGFLTPLAAAGLLALMINSVALKFGNGFFITSPAGANAVELDVVLGLAAAALTLIGAGRIAIDRGRTWNLRPAPWGVLALIIGVVAAVLVLVLLR</sequence>
<keyword evidence="4 8" id="KW-0812">Transmembrane</keyword>
<evidence type="ECO:0000256" key="4">
    <source>
        <dbReference type="ARBA" id="ARBA00022692"/>
    </source>
</evidence>